<protein>
    <recommendedName>
        <fullName evidence="4">Glycosidase</fullName>
    </recommendedName>
</protein>
<evidence type="ECO:0008006" key="4">
    <source>
        <dbReference type="Google" id="ProtNLM"/>
    </source>
</evidence>
<dbReference type="EMBL" id="HBGF01027815">
    <property type="protein sequence ID" value="CAD9123116.1"/>
    <property type="molecule type" value="Transcribed_RNA"/>
</dbReference>
<dbReference type="GO" id="GO:0016757">
    <property type="term" value="F:glycosyltransferase activity"/>
    <property type="evidence" value="ECO:0007669"/>
    <property type="project" value="UniProtKB-KW"/>
</dbReference>
<dbReference type="CDD" id="cd18613">
    <property type="entry name" value="GH130"/>
    <property type="match status" value="1"/>
</dbReference>
<reference evidence="3" key="1">
    <citation type="submission" date="2021-01" db="EMBL/GenBank/DDBJ databases">
        <authorList>
            <person name="Corre E."/>
            <person name="Pelletier E."/>
            <person name="Niang G."/>
            <person name="Scheremetjew M."/>
            <person name="Finn R."/>
            <person name="Kale V."/>
            <person name="Holt S."/>
            <person name="Cochrane G."/>
            <person name="Meng A."/>
            <person name="Brown T."/>
            <person name="Cohen L."/>
        </authorList>
    </citation>
    <scope>NUCLEOTIDE SEQUENCE</scope>
    <source>
        <strain evidence="3">CCAP 1951/1</strain>
    </source>
</reference>
<keyword evidence="1" id="KW-0328">Glycosyltransferase</keyword>
<gene>
    <name evidence="3" type="ORF">NDES1114_LOCUS18426</name>
</gene>
<dbReference type="InterPro" id="IPR007184">
    <property type="entry name" value="Mannoside_phosphorylase"/>
</dbReference>
<evidence type="ECO:0000256" key="1">
    <source>
        <dbReference type="ARBA" id="ARBA00022676"/>
    </source>
</evidence>
<keyword evidence="2" id="KW-0808">Transferase</keyword>
<dbReference type="Gene3D" id="2.115.10.20">
    <property type="entry name" value="Glycosyl hydrolase domain, family 43"/>
    <property type="match status" value="1"/>
</dbReference>
<organism evidence="3">
    <name type="scientific">Neobodo designis</name>
    <name type="common">Flagellated protozoan</name>
    <name type="synonym">Bodo designis</name>
    <dbReference type="NCBI Taxonomy" id="312471"/>
    <lineage>
        <taxon>Eukaryota</taxon>
        <taxon>Discoba</taxon>
        <taxon>Euglenozoa</taxon>
        <taxon>Kinetoplastea</taxon>
        <taxon>Metakinetoplastina</taxon>
        <taxon>Neobodonida</taxon>
        <taxon>Neobodo</taxon>
    </lineage>
</organism>
<dbReference type="AlphaFoldDB" id="A0A7S1Q999"/>
<dbReference type="Pfam" id="PF04041">
    <property type="entry name" value="Glyco_hydro_130"/>
    <property type="match status" value="1"/>
</dbReference>
<evidence type="ECO:0000313" key="3">
    <source>
        <dbReference type="EMBL" id="CAD9123116.1"/>
    </source>
</evidence>
<sequence length="508" mass="57161">MSSPTTICQQMEDEIHVKRCGPNIGMDRTRVLLRRLYPSSHEHARRIIDDVLKMPKEKRERELEAILDEWGNRHTKLMDSFVNRFREVRANLGEAWNYDLKTRAIIGAHFMHEYSIESAALFNPSIVAHPDQSNLPPGSTRFIISLRATGEGHISSVTFRVGIVNKHNRVSLEPMLPVITEAKVFGAGTIDKARFCTELEESHGVSRGWDEPHREHTKAILMDLAEEFSVDDLRRSCSHYLAANKNNITEAVCRALLLIAEANYSVRFDAASDLSQRVLFPSAPSQSNGIEDARFVEFKKSDGTSKYYATFTAYNGRSTLPQLMETTDFETFRFVTLTGDVTNKGFALFPRKVNGKYYMLSRQDDTSVMLMSSQTMYKWEDPVAVIKPEQPWELFKMGNCGSPIETPKGWLVITHGVGPMRRYCLGAVMLDLDDPSKVIGRLPEPLIAPNEAEREGYVPNVVYTCGAMLHNGLEVIIPYAQSDSTSSFATVSLGSLYKRMGIPVDCSS</sequence>
<dbReference type="SUPFAM" id="SSF75005">
    <property type="entry name" value="Arabinanase/levansucrase/invertase"/>
    <property type="match status" value="1"/>
</dbReference>
<dbReference type="PANTHER" id="PTHR34106">
    <property type="entry name" value="GLYCOSIDASE"/>
    <property type="match status" value="1"/>
</dbReference>
<evidence type="ECO:0000256" key="2">
    <source>
        <dbReference type="ARBA" id="ARBA00022679"/>
    </source>
</evidence>
<accession>A0A7S1Q999</accession>
<dbReference type="PANTHER" id="PTHR34106:SF4">
    <property type="entry name" value="BLL5143 PROTEIN"/>
    <property type="match status" value="1"/>
</dbReference>
<dbReference type="InterPro" id="IPR023296">
    <property type="entry name" value="Glyco_hydro_beta-prop_sf"/>
</dbReference>
<name>A0A7S1Q999_NEODS</name>
<proteinExistence type="predicted"/>